<dbReference type="OrthoDB" id="2029945at2"/>
<dbReference type="PANTHER" id="PTHR30146">
    <property type="entry name" value="LACI-RELATED TRANSCRIPTIONAL REPRESSOR"/>
    <property type="match status" value="1"/>
</dbReference>
<dbReference type="GO" id="GO:0003700">
    <property type="term" value="F:DNA-binding transcription factor activity"/>
    <property type="evidence" value="ECO:0007669"/>
    <property type="project" value="TreeGrafter"/>
</dbReference>
<comment type="caution">
    <text evidence="5">The sequence shown here is derived from an EMBL/GenBank/DDBJ whole genome shotgun (WGS) entry which is preliminary data.</text>
</comment>
<sequence length="337" mass="36557">MPTIKDVAALAGVSISTVSIVINGQAEERQVAKETAQKVSEAVKALGYKPNNVARRLRSADEGKPVIALYWPLDYRASFLARILVGLQNEVKKRSLNVDLVVCTYTNDNLYKEAGLTSKNRYNIAIVGAASAKDMEFLAGTKSRIPTILFNRYLERFHTVRSNDEASAFEAASIFARKGHKGVAVITTEGSAIATSFRTQAFLNACRELGIEVDQSLVIKAEHSYEGGANAARKLIESGRMAKALFCDSDVLAIGAAKVFNEEKIGIPDELEMISFGLLSADSTEYMTPSITVVSIPSEEMAAECIAIAEGILSDAAKDPVHSVKEPQILYRDSCRI</sequence>
<proteinExistence type="predicted"/>
<dbReference type="Gene3D" id="3.40.50.2300">
    <property type="match status" value="2"/>
</dbReference>
<dbReference type="SMART" id="SM00354">
    <property type="entry name" value="HTH_LACI"/>
    <property type="match status" value="1"/>
</dbReference>
<dbReference type="Pfam" id="PF00356">
    <property type="entry name" value="LacI"/>
    <property type="match status" value="1"/>
</dbReference>
<dbReference type="Proteomes" id="UP000017747">
    <property type="component" value="Unassembled WGS sequence"/>
</dbReference>
<reference evidence="5 6" key="1">
    <citation type="journal article" date="2014" name="Genome Announc.">
        <title>Genome Sequence of Youngiibacter fragilis, the Type Strain of the Genus Youngiibacter.</title>
        <authorList>
            <person name="Wawrik C.B."/>
            <person name="Callaghan A.V."/>
            <person name="Stamps B.W."/>
            <person name="Wawrik B."/>
        </authorList>
    </citation>
    <scope>NUCLEOTIDE SEQUENCE [LARGE SCALE GENOMIC DNA]</scope>
    <source>
        <strain evidence="5 6">232.1</strain>
    </source>
</reference>
<dbReference type="InterPro" id="IPR000843">
    <property type="entry name" value="HTH_LacI"/>
</dbReference>
<gene>
    <name evidence="5" type="ORF">T472_0206485</name>
</gene>
<evidence type="ECO:0000313" key="5">
    <source>
        <dbReference type="EMBL" id="ETA81448.1"/>
    </source>
</evidence>
<dbReference type="PROSITE" id="PS00356">
    <property type="entry name" value="HTH_LACI_1"/>
    <property type="match status" value="1"/>
</dbReference>
<organism evidence="5 6">
    <name type="scientific">Youngiibacter fragilis 232.1</name>
    <dbReference type="NCBI Taxonomy" id="994573"/>
    <lineage>
        <taxon>Bacteria</taxon>
        <taxon>Bacillati</taxon>
        <taxon>Bacillota</taxon>
        <taxon>Clostridia</taxon>
        <taxon>Eubacteriales</taxon>
        <taxon>Clostridiaceae</taxon>
        <taxon>Youngiibacter</taxon>
    </lineage>
</organism>
<evidence type="ECO:0000313" key="6">
    <source>
        <dbReference type="Proteomes" id="UP000017747"/>
    </source>
</evidence>
<feature type="domain" description="HTH lacI-type" evidence="4">
    <location>
        <begin position="2"/>
        <end position="59"/>
    </location>
</feature>
<keyword evidence="3" id="KW-0804">Transcription</keyword>
<dbReference type="RefSeq" id="WP_023386067.1">
    <property type="nucleotide sequence ID" value="NZ_AXUN02000113.1"/>
</dbReference>
<evidence type="ECO:0000256" key="2">
    <source>
        <dbReference type="ARBA" id="ARBA00023125"/>
    </source>
</evidence>
<dbReference type="SUPFAM" id="SSF53822">
    <property type="entry name" value="Periplasmic binding protein-like I"/>
    <property type="match status" value="1"/>
</dbReference>
<evidence type="ECO:0000256" key="3">
    <source>
        <dbReference type="ARBA" id="ARBA00023163"/>
    </source>
</evidence>
<evidence type="ECO:0000256" key="1">
    <source>
        <dbReference type="ARBA" id="ARBA00023015"/>
    </source>
</evidence>
<dbReference type="AlphaFoldDB" id="V7I6D9"/>
<dbReference type="PANTHER" id="PTHR30146:SF109">
    <property type="entry name" value="HTH-TYPE TRANSCRIPTIONAL REGULATOR GALS"/>
    <property type="match status" value="1"/>
</dbReference>
<name>V7I6D9_9CLOT</name>
<dbReference type="Pfam" id="PF13377">
    <property type="entry name" value="Peripla_BP_3"/>
    <property type="match status" value="1"/>
</dbReference>
<dbReference type="PRINTS" id="PR00036">
    <property type="entry name" value="HTHLACI"/>
</dbReference>
<dbReference type="GO" id="GO:0000976">
    <property type="term" value="F:transcription cis-regulatory region binding"/>
    <property type="evidence" value="ECO:0007669"/>
    <property type="project" value="TreeGrafter"/>
</dbReference>
<keyword evidence="6" id="KW-1185">Reference proteome</keyword>
<dbReference type="InterPro" id="IPR046335">
    <property type="entry name" value="LacI/GalR-like_sensor"/>
</dbReference>
<dbReference type="InterPro" id="IPR028082">
    <property type="entry name" value="Peripla_BP_I"/>
</dbReference>
<dbReference type="eggNOG" id="COG1609">
    <property type="taxonomic scope" value="Bacteria"/>
</dbReference>
<dbReference type="EMBL" id="AXUN02000113">
    <property type="protein sequence ID" value="ETA81448.1"/>
    <property type="molecule type" value="Genomic_DNA"/>
</dbReference>
<dbReference type="SUPFAM" id="SSF47413">
    <property type="entry name" value="lambda repressor-like DNA-binding domains"/>
    <property type="match status" value="1"/>
</dbReference>
<dbReference type="PROSITE" id="PS50932">
    <property type="entry name" value="HTH_LACI_2"/>
    <property type="match status" value="1"/>
</dbReference>
<dbReference type="Gene3D" id="1.10.260.40">
    <property type="entry name" value="lambda repressor-like DNA-binding domains"/>
    <property type="match status" value="1"/>
</dbReference>
<keyword evidence="2" id="KW-0238">DNA-binding</keyword>
<dbReference type="InterPro" id="IPR010982">
    <property type="entry name" value="Lambda_DNA-bd_dom_sf"/>
</dbReference>
<dbReference type="CDD" id="cd01392">
    <property type="entry name" value="HTH_LacI"/>
    <property type="match status" value="1"/>
</dbReference>
<evidence type="ECO:0000259" key="4">
    <source>
        <dbReference type="PROSITE" id="PS50932"/>
    </source>
</evidence>
<dbReference type="STRING" id="994573.T472_0206485"/>
<keyword evidence="1" id="KW-0805">Transcription regulation</keyword>
<accession>V7I6D9</accession>
<protein>
    <submittedName>
        <fullName evidence="5">Transcriptional regulator</fullName>
    </submittedName>
</protein>